<evidence type="ECO:0000256" key="3">
    <source>
        <dbReference type="ARBA" id="ARBA00022452"/>
    </source>
</evidence>
<keyword evidence="6" id="KW-0472">Membrane</keyword>
<comment type="similarity">
    <text evidence="2">Belongs to the OmpP1/FadL family.</text>
</comment>
<accession>A0AAU7QP62</accession>
<sequence length="462" mass="49354">MDRQTLQNLSRLGTKASLALAVAGALAMPLGAQAGSFQLPTDNAAGWARANAGGSLFANDPTAVYNNPAAMAFFDGTLVQLTGTGIRPSAKFEGSFQDQQGNPTTGNNPDGFGKFIPFPNMAFATKVNDRLALGASVTVPYGLVSEYNPTWQGRYFGTKTSVQSIALSFSAGFKVNDQFSIGAGIVGQRTKAQLNTMLDPYGSAAGLLGAPILGAPQSGDVQLNVDVKKKFAFGYFAGFEFKPTARDSIGFSYHSEIKQTLSGNYAMYGSQASKDLIALAPVVFPNAGLPALNGDGDKASAEFNMPAFASLDWLHAFNDNFSVAAGVKWTDWSNFKQLTLTSNGQTLVSLPQAYKNVWVYSIGGDYKLNSQWTLRAGIGYDESPSNIISRDPRIPDGSRRLLGFGLGYQASDKFAVDFGYQHQFVSDARVKQTNQAALGYGTMDGKFKDHGDVVSLTGTYRF</sequence>
<dbReference type="PANTHER" id="PTHR35093:SF3">
    <property type="entry name" value="LONG-CHAIN FATTY ACID TRANSPORT PROTEIN"/>
    <property type="match status" value="1"/>
</dbReference>
<dbReference type="PANTHER" id="PTHR35093">
    <property type="entry name" value="OUTER MEMBRANE PROTEIN NMB0088-RELATED"/>
    <property type="match status" value="1"/>
</dbReference>
<dbReference type="InterPro" id="IPR005017">
    <property type="entry name" value="OMPP1/FadL/TodX"/>
</dbReference>
<evidence type="ECO:0000256" key="5">
    <source>
        <dbReference type="ARBA" id="ARBA00022729"/>
    </source>
</evidence>
<gene>
    <name evidence="9" type="ORF">ABNK63_07555</name>
</gene>
<dbReference type="RefSeq" id="WP_007805297.1">
    <property type="nucleotide sequence ID" value="NZ_CP157948.1"/>
</dbReference>
<proteinExistence type="inferred from homology"/>
<keyword evidence="3" id="KW-1134">Transmembrane beta strand</keyword>
<evidence type="ECO:0000256" key="1">
    <source>
        <dbReference type="ARBA" id="ARBA00004571"/>
    </source>
</evidence>
<evidence type="ECO:0000256" key="4">
    <source>
        <dbReference type="ARBA" id="ARBA00022692"/>
    </source>
</evidence>
<dbReference type="Gene3D" id="2.40.160.60">
    <property type="entry name" value="Outer membrane protein transport protein (OMPP1/FadL/TodX)"/>
    <property type="match status" value="1"/>
</dbReference>
<dbReference type="EMBL" id="CP157948">
    <property type="protein sequence ID" value="XBS91479.1"/>
    <property type="molecule type" value="Genomic_DNA"/>
</dbReference>
<evidence type="ECO:0000256" key="2">
    <source>
        <dbReference type="ARBA" id="ARBA00008163"/>
    </source>
</evidence>
<dbReference type="SUPFAM" id="SSF56935">
    <property type="entry name" value="Porins"/>
    <property type="match status" value="1"/>
</dbReference>
<keyword evidence="4" id="KW-0812">Transmembrane</keyword>
<evidence type="ECO:0000256" key="6">
    <source>
        <dbReference type="ARBA" id="ARBA00023136"/>
    </source>
</evidence>
<keyword evidence="5 8" id="KW-0732">Signal</keyword>
<dbReference type="GO" id="GO:0015483">
    <property type="term" value="F:long-chain fatty acid transporting porin activity"/>
    <property type="evidence" value="ECO:0007669"/>
    <property type="project" value="TreeGrafter"/>
</dbReference>
<dbReference type="Pfam" id="PF03349">
    <property type="entry name" value="Toluene_X"/>
    <property type="match status" value="1"/>
</dbReference>
<reference evidence="9" key="1">
    <citation type="submission" date="2024-06" db="EMBL/GenBank/DDBJ databases">
        <authorList>
            <person name="Sun Y."/>
        </authorList>
    </citation>
    <scope>NUCLEOTIDE SEQUENCE</scope>
    <source>
        <strain evidence="9">IGA1.0</strain>
    </source>
</reference>
<name>A0AAU7QP62_9GAMM</name>
<comment type="subcellular location">
    <subcellularLocation>
        <location evidence="1">Cell outer membrane</location>
        <topology evidence="1">Multi-pass membrane protein</topology>
    </subcellularLocation>
</comment>
<evidence type="ECO:0000256" key="7">
    <source>
        <dbReference type="ARBA" id="ARBA00023237"/>
    </source>
</evidence>
<feature type="signal peptide" evidence="8">
    <location>
        <begin position="1"/>
        <end position="34"/>
    </location>
</feature>
<protein>
    <submittedName>
        <fullName evidence="9">Outer membrane protein transport protein</fullName>
    </submittedName>
</protein>
<feature type="chain" id="PRO_5043706038" evidence="8">
    <location>
        <begin position="35"/>
        <end position="462"/>
    </location>
</feature>
<evidence type="ECO:0000256" key="8">
    <source>
        <dbReference type="SAM" id="SignalP"/>
    </source>
</evidence>
<keyword evidence="7" id="KW-0998">Cell outer membrane</keyword>
<dbReference type="AlphaFoldDB" id="A0AAU7QP62"/>
<dbReference type="GO" id="GO:0009279">
    <property type="term" value="C:cell outer membrane"/>
    <property type="evidence" value="ECO:0007669"/>
    <property type="project" value="UniProtKB-SubCell"/>
</dbReference>
<evidence type="ECO:0000313" key="9">
    <source>
        <dbReference type="EMBL" id="XBS91479.1"/>
    </source>
</evidence>
<organism evidence="9">
    <name type="scientific">Rhodanobacter sp. IGA1.0</name>
    <dbReference type="NCBI Taxonomy" id="3158582"/>
    <lineage>
        <taxon>Bacteria</taxon>
        <taxon>Pseudomonadati</taxon>
        <taxon>Pseudomonadota</taxon>
        <taxon>Gammaproteobacteria</taxon>
        <taxon>Lysobacterales</taxon>
        <taxon>Rhodanobacteraceae</taxon>
        <taxon>Rhodanobacter</taxon>
    </lineage>
</organism>